<comment type="caution">
    <text evidence="1">The sequence shown here is derived from an EMBL/GenBank/DDBJ whole genome shotgun (WGS) entry which is preliminary data.</text>
</comment>
<dbReference type="InterPro" id="IPR036397">
    <property type="entry name" value="RNaseH_sf"/>
</dbReference>
<name>A0A4Y2AXE0_ARAVE</name>
<dbReference type="PANTHER" id="PTHR47326">
    <property type="entry name" value="TRANSPOSABLE ELEMENT TC3 TRANSPOSASE-LIKE PROTEIN"/>
    <property type="match status" value="1"/>
</dbReference>
<dbReference type="GO" id="GO:0003676">
    <property type="term" value="F:nucleic acid binding"/>
    <property type="evidence" value="ECO:0007669"/>
    <property type="project" value="InterPro"/>
</dbReference>
<evidence type="ECO:0000313" key="1">
    <source>
        <dbReference type="EMBL" id="GBL84520.1"/>
    </source>
</evidence>
<organism evidence="1 2">
    <name type="scientific">Araneus ventricosus</name>
    <name type="common">Orbweaver spider</name>
    <name type="synonym">Epeira ventricosa</name>
    <dbReference type="NCBI Taxonomy" id="182803"/>
    <lineage>
        <taxon>Eukaryota</taxon>
        <taxon>Metazoa</taxon>
        <taxon>Ecdysozoa</taxon>
        <taxon>Arthropoda</taxon>
        <taxon>Chelicerata</taxon>
        <taxon>Arachnida</taxon>
        <taxon>Araneae</taxon>
        <taxon>Araneomorphae</taxon>
        <taxon>Entelegynae</taxon>
        <taxon>Araneoidea</taxon>
        <taxon>Araneidae</taxon>
        <taxon>Araneus</taxon>
    </lineage>
</organism>
<dbReference type="Gene3D" id="3.30.420.10">
    <property type="entry name" value="Ribonuclease H-like superfamily/Ribonuclease H"/>
    <property type="match status" value="1"/>
</dbReference>
<reference evidence="1 2" key="1">
    <citation type="journal article" date="2019" name="Sci. Rep.">
        <title>Orb-weaving spider Araneus ventricosus genome elucidates the spidroin gene catalogue.</title>
        <authorList>
            <person name="Kono N."/>
            <person name="Nakamura H."/>
            <person name="Ohtoshi R."/>
            <person name="Moran D.A.P."/>
            <person name="Shinohara A."/>
            <person name="Yoshida Y."/>
            <person name="Fujiwara M."/>
            <person name="Mori M."/>
            <person name="Tomita M."/>
            <person name="Arakawa K."/>
        </authorList>
    </citation>
    <scope>NUCLEOTIDE SEQUENCE [LARGE SCALE GENOMIC DNA]</scope>
</reference>
<dbReference type="PANTHER" id="PTHR47326:SF1">
    <property type="entry name" value="HTH PSQ-TYPE DOMAIN-CONTAINING PROTEIN"/>
    <property type="match status" value="1"/>
</dbReference>
<protein>
    <submittedName>
        <fullName evidence="1">Uncharacterized protein</fullName>
    </submittedName>
</protein>
<evidence type="ECO:0000313" key="2">
    <source>
        <dbReference type="Proteomes" id="UP000499080"/>
    </source>
</evidence>
<dbReference type="EMBL" id="BGPR01000037">
    <property type="protein sequence ID" value="GBL84520.1"/>
    <property type="molecule type" value="Genomic_DNA"/>
</dbReference>
<sequence>MEDVQQALVRTSRKSIRKADSELSMPLLTIHNLLHRKLRLYAYKLQIVQKLQPNDGQRRVAFAVSILSRIEIEHDFLNLITFSDEVTFYVSNKVNKHNCKIWSSENPHAVHEVERNSPKINVWCALSHDTVIDTVFFAETSVAANIYLHKLQIYAKKYPKGSICNPLLSYDKMEPLRIGFEHFWIQLSLTDG</sequence>
<keyword evidence="2" id="KW-1185">Reference proteome</keyword>
<accession>A0A4Y2AXE0</accession>
<dbReference type="AlphaFoldDB" id="A0A4Y2AXE0"/>
<proteinExistence type="predicted"/>
<dbReference type="Proteomes" id="UP000499080">
    <property type="component" value="Unassembled WGS sequence"/>
</dbReference>
<gene>
    <name evidence="1" type="ORF">AVEN_117258_1</name>
</gene>